<dbReference type="PANTHER" id="PTHR22726">
    <property type="entry name" value="METALLOENDOPEPTIDASE OMA1"/>
    <property type="match status" value="1"/>
</dbReference>
<keyword evidence="3 6" id="KW-0378">Hydrolase</keyword>
<evidence type="ECO:0000256" key="5">
    <source>
        <dbReference type="ARBA" id="ARBA00023049"/>
    </source>
</evidence>
<dbReference type="AlphaFoldDB" id="A0A4P6WUB0"/>
<dbReference type="EMBL" id="CP037867">
    <property type="protein sequence ID" value="QBM27422.1"/>
    <property type="molecule type" value="Genomic_DNA"/>
</dbReference>
<keyword evidence="2" id="KW-0479">Metal-binding</keyword>
<organism evidence="10 11">
    <name type="scientific">Hydrogenophaga pseudoflava</name>
    <name type="common">Pseudomonas carboxydoflava</name>
    <dbReference type="NCBI Taxonomy" id="47421"/>
    <lineage>
        <taxon>Bacteria</taxon>
        <taxon>Pseudomonadati</taxon>
        <taxon>Pseudomonadota</taxon>
        <taxon>Betaproteobacteria</taxon>
        <taxon>Burkholderiales</taxon>
        <taxon>Comamonadaceae</taxon>
        <taxon>Hydrogenophaga</taxon>
    </lineage>
</organism>
<accession>A0A4P6WUB0</accession>
<dbReference type="Pfam" id="PF01435">
    <property type="entry name" value="Peptidase_M48"/>
    <property type="match status" value="1"/>
</dbReference>
<feature type="transmembrane region" description="Helical" evidence="7">
    <location>
        <begin position="105"/>
        <end position="128"/>
    </location>
</feature>
<keyword evidence="1 6" id="KW-0645">Protease</keyword>
<evidence type="ECO:0000256" key="2">
    <source>
        <dbReference type="ARBA" id="ARBA00022723"/>
    </source>
</evidence>
<dbReference type="Proteomes" id="UP000293912">
    <property type="component" value="Chromosome"/>
</dbReference>
<dbReference type="Pfam" id="PF23368">
    <property type="entry name" value="DUF7092"/>
    <property type="match status" value="1"/>
</dbReference>
<dbReference type="InterPro" id="IPR051156">
    <property type="entry name" value="Mito/Outer_Membr_Metalloprot"/>
</dbReference>
<keyword evidence="4 6" id="KW-0862">Zinc</keyword>
<evidence type="ECO:0000256" key="1">
    <source>
        <dbReference type="ARBA" id="ARBA00022670"/>
    </source>
</evidence>
<dbReference type="Gene3D" id="3.30.2010.10">
    <property type="entry name" value="Metalloproteases ('zincins'), catalytic domain"/>
    <property type="match status" value="1"/>
</dbReference>
<evidence type="ECO:0000256" key="3">
    <source>
        <dbReference type="ARBA" id="ARBA00022801"/>
    </source>
</evidence>
<evidence type="ECO:0000259" key="8">
    <source>
        <dbReference type="Pfam" id="PF01435"/>
    </source>
</evidence>
<comment type="similarity">
    <text evidence="6">Belongs to the peptidase M48 family.</text>
</comment>
<keyword evidence="7" id="KW-0812">Transmembrane</keyword>
<name>A0A4P6WUB0_HYDPS</name>
<dbReference type="InterPro" id="IPR001915">
    <property type="entry name" value="Peptidase_M48"/>
</dbReference>
<dbReference type="CDD" id="cd07332">
    <property type="entry name" value="M48C_Oma1_like"/>
    <property type="match status" value="1"/>
</dbReference>
<dbReference type="PANTHER" id="PTHR22726:SF1">
    <property type="entry name" value="METALLOENDOPEPTIDASE OMA1, MITOCHONDRIAL"/>
    <property type="match status" value="1"/>
</dbReference>
<comment type="cofactor">
    <cofactor evidence="6">
        <name>Zn(2+)</name>
        <dbReference type="ChEBI" id="CHEBI:29105"/>
    </cofactor>
    <text evidence="6">Binds 1 zinc ion per subunit.</text>
</comment>
<protein>
    <submittedName>
        <fullName evidence="10">TPR repeat-containing protein YfgC</fullName>
    </submittedName>
</protein>
<sequence>MDTSAPSASQGLAVRYFDGRSSRPREVLASIEGGRLHLKGPDVDRVIEARRVQWPERTRRGPRIAQLPDGGSIQSDDAAAWDAWVRDAGHVESVVVRLQQSWRGVLASLLLLVAVSVAGYVWGLPWAARAVADRFPDGVEQQIGETVLDQVDDFVKPSQLSAQEQQAIEQAWQRVLRAHTAAQAARGVAVRPSRLLIRDSEDIGPNALALPGGTMLLTDDMARLLQHDTEVIAGVLAHELGHVQHRHGVRMLVQVGVLGFVTSTLWGDYSGVLATVPLWLGQAHYSREAEREADAYSVTVLRDAGLSPAVMTRLFERFALFKRCGDDILKPVPAGSAPVCKAEQKTGFDGDEDMGGFWGLGFASHPADEDRTAFFRDAAR</sequence>
<dbReference type="GO" id="GO:0004222">
    <property type="term" value="F:metalloendopeptidase activity"/>
    <property type="evidence" value="ECO:0007669"/>
    <property type="project" value="InterPro"/>
</dbReference>
<dbReference type="GO" id="GO:0051603">
    <property type="term" value="P:proteolysis involved in protein catabolic process"/>
    <property type="evidence" value="ECO:0007669"/>
    <property type="project" value="TreeGrafter"/>
</dbReference>
<keyword evidence="7" id="KW-0472">Membrane</keyword>
<evidence type="ECO:0000313" key="10">
    <source>
        <dbReference type="EMBL" id="QBM27422.1"/>
    </source>
</evidence>
<dbReference type="GO" id="GO:0046872">
    <property type="term" value="F:metal ion binding"/>
    <property type="evidence" value="ECO:0007669"/>
    <property type="project" value="UniProtKB-KW"/>
</dbReference>
<dbReference type="GO" id="GO:0016020">
    <property type="term" value="C:membrane"/>
    <property type="evidence" value="ECO:0007669"/>
    <property type="project" value="TreeGrafter"/>
</dbReference>
<evidence type="ECO:0000256" key="7">
    <source>
        <dbReference type="SAM" id="Phobius"/>
    </source>
</evidence>
<evidence type="ECO:0000256" key="4">
    <source>
        <dbReference type="ARBA" id="ARBA00022833"/>
    </source>
</evidence>
<evidence type="ECO:0000259" key="9">
    <source>
        <dbReference type="Pfam" id="PF23368"/>
    </source>
</evidence>
<evidence type="ECO:0000313" key="11">
    <source>
        <dbReference type="Proteomes" id="UP000293912"/>
    </source>
</evidence>
<dbReference type="RefSeq" id="WP_133156145.1">
    <property type="nucleotide sequence ID" value="NZ_CP037867.1"/>
</dbReference>
<evidence type="ECO:0000256" key="6">
    <source>
        <dbReference type="RuleBase" id="RU003983"/>
    </source>
</evidence>
<reference evidence="10 11" key="1">
    <citation type="submission" date="2019-03" db="EMBL/GenBank/DDBJ databases">
        <authorList>
            <person name="Sebastian G."/>
            <person name="Baumann P."/>
            <person name="Ruckert C."/>
            <person name="Kalinowski J."/>
            <person name="Nebel B."/>
            <person name="Takors R."/>
            <person name="Blombach B."/>
        </authorList>
    </citation>
    <scope>NUCLEOTIDE SEQUENCE [LARGE SCALE GENOMIC DNA]</scope>
    <source>
        <strain evidence="10 11">DSM 1084</strain>
    </source>
</reference>
<keyword evidence="11" id="KW-1185">Reference proteome</keyword>
<feature type="domain" description="DUF7092" evidence="9">
    <location>
        <begin position="12"/>
        <end position="87"/>
    </location>
</feature>
<dbReference type="KEGG" id="hpse:HPF_06990"/>
<keyword evidence="7" id="KW-1133">Transmembrane helix</keyword>
<feature type="domain" description="Peptidase M48" evidence="8">
    <location>
        <begin position="193"/>
        <end position="375"/>
    </location>
</feature>
<gene>
    <name evidence="10" type="primary">yfgC2</name>
    <name evidence="10" type="ORF">HPF_06990</name>
</gene>
<keyword evidence="5 6" id="KW-0482">Metalloprotease</keyword>
<proteinExistence type="inferred from homology"/>
<dbReference type="InterPro" id="IPR055518">
    <property type="entry name" value="DUF7092"/>
</dbReference>